<dbReference type="InterPro" id="IPR007024">
    <property type="entry name" value="BLUF_domain"/>
</dbReference>
<dbReference type="RefSeq" id="WP_150453922.1">
    <property type="nucleotide sequence ID" value="NZ_VYKI01000005.1"/>
</dbReference>
<gene>
    <name evidence="2" type="ORF">FJU31_05945</name>
</gene>
<dbReference type="PROSITE" id="PS50925">
    <property type="entry name" value="BLUF"/>
    <property type="match status" value="1"/>
</dbReference>
<dbReference type="InterPro" id="IPR036046">
    <property type="entry name" value="Acylphosphatase-like_dom_sf"/>
</dbReference>
<comment type="caution">
    <text evidence="2">The sequence shown here is derived from an EMBL/GenBank/DDBJ whole genome shotgun (WGS) entry which is preliminary data.</text>
</comment>
<evidence type="ECO:0000313" key="2">
    <source>
        <dbReference type="EMBL" id="KAA9001502.1"/>
    </source>
</evidence>
<feature type="domain" description="BLUF" evidence="1">
    <location>
        <begin position="2"/>
        <end position="93"/>
    </location>
</feature>
<evidence type="ECO:0000259" key="1">
    <source>
        <dbReference type="PROSITE" id="PS50925"/>
    </source>
</evidence>
<name>A0ABQ6T2Z3_9GAMM</name>
<reference evidence="2 3" key="1">
    <citation type="journal article" date="2020" name="Antonie Van Leeuwenhoek">
        <title>Stenotrophomonas cyclobalanopsidis sp. nov., isolated from the leaf spot disease of Cyclobalanopsis patelliformis.</title>
        <authorList>
            <person name="Bian D.R."/>
            <person name="Xue H."/>
            <person name="Piao C.G."/>
            <person name="Li Y."/>
        </authorList>
    </citation>
    <scope>NUCLEOTIDE SEQUENCE [LARGE SCALE GENOMIC DNA]</scope>
    <source>
        <strain evidence="2 3">TPQG1-4</strain>
    </source>
</reference>
<proteinExistence type="predicted"/>
<dbReference type="Proteomes" id="UP000326367">
    <property type="component" value="Unassembled WGS sequence"/>
</dbReference>
<dbReference type="EMBL" id="VYKI01000005">
    <property type="protein sequence ID" value="KAA9001502.1"/>
    <property type="molecule type" value="Genomic_DNA"/>
</dbReference>
<dbReference type="SMART" id="SM01034">
    <property type="entry name" value="BLUF"/>
    <property type="match status" value="1"/>
</dbReference>
<keyword evidence="3" id="KW-1185">Reference proteome</keyword>
<dbReference type="Gene3D" id="3.30.70.100">
    <property type="match status" value="1"/>
</dbReference>
<protein>
    <submittedName>
        <fullName evidence="2">BLUF domain-containing protein</fullName>
    </submittedName>
</protein>
<dbReference type="SUPFAM" id="SSF54975">
    <property type="entry name" value="Acylphosphatase/BLUF domain-like"/>
    <property type="match status" value="1"/>
</dbReference>
<sequence>MLRAVAYRSVAVPGIDAPRLERIVHGAQRFNRMAGVTGAMLFDGARFLQYIEGPEDGIEGAIGRIRASSDHERLHMLGDGVIETRRFPAWDMSCLMQPNTVLDRLFVAPWGSMDRSLDPAGNPVGGLLLLRQLLS</sequence>
<accession>A0ABQ6T2Z3</accession>
<dbReference type="Pfam" id="PF04940">
    <property type="entry name" value="BLUF"/>
    <property type="match status" value="1"/>
</dbReference>
<evidence type="ECO:0000313" key="3">
    <source>
        <dbReference type="Proteomes" id="UP000326367"/>
    </source>
</evidence>
<organism evidence="2 3">
    <name type="scientific">Stenotrophomonas cyclobalanopsidis</name>
    <dbReference type="NCBI Taxonomy" id="2771362"/>
    <lineage>
        <taxon>Bacteria</taxon>
        <taxon>Pseudomonadati</taxon>
        <taxon>Pseudomonadota</taxon>
        <taxon>Gammaproteobacteria</taxon>
        <taxon>Lysobacterales</taxon>
        <taxon>Lysobacteraceae</taxon>
        <taxon>Stenotrophomonas</taxon>
    </lineage>
</organism>